<dbReference type="GO" id="GO:0005886">
    <property type="term" value="C:plasma membrane"/>
    <property type="evidence" value="ECO:0007669"/>
    <property type="project" value="UniProtKB-SubCell"/>
</dbReference>
<dbReference type="CDD" id="cd06261">
    <property type="entry name" value="TM_PBP2"/>
    <property type="match status" value="1"/>
</dbReference>
<reference evidence="9 10" key="1">
    <citation type="submission" date="2018-03" db="EMBL/GenBank/DDBJ databases">
        <title>The draft genome of Mesorhizobium soli JCM 19897.</title>
        <authorList>
            <person name="Li L."/>
            <person name="Liu L."/>
            <person name="Liang L."/>
            <person name="Wang T."/>
            <person name="Zhang X."/>
        </authorList>
    </citation>
    <scope>NUCLEOTIDE SEQUENCE [LARGE SCALE GENOMIC DNA]</scope>
    <source>
        <strain evidence="9 10">JCM 19897</strain>
    </source>
</reference>
<keyword evidence="4 7" id="KW-0812">Transmembrane</keyword>
<proteinExistence type="inferred from homology"/>
<evidence type="ECO:0000256" key="6">
    <source>
        <dbReference type="ARBA" id="ARBA00023136"/>
    </source>
</evidence>
<dbReference type="SUPFAM" id="SSF161098">
    <property type="entry name" value="MetI-like"/>
    <property type="match status" value="1"/>
</dbReference>
<keyword evidence="2 7" id="KW-0813">Transport</keyword>
<comment type="similarity">
    <text evidence="7">Belongs to the binding-protein-dependent transport system permease family.</text>
</comment>
<dbReference type="EMBL" id="PXYL01000001">
    <property type="protein sequence ID" value="PSJ63864.1"/>
    <property type="molecule type" value="Genomic_DNA"/>
</dbReference>
<dbReference type="AlphaFoldDB" id="A0A2P7SMZ3"/>
<feature type="transmembrane region" description="Helical" evidence="7">
    <location>
        <begin position="88"/>
        <end position="113"/>
    </location>
</feature>
<dbReference type="OrthoDB" id="9812701at2"/>
<dbReference type="GO" id="GO:0055085">
    <property type="term" value="P:transmembrane transport"/>
    <property type="evidence" value="ECO:0007669"/>
    <property type="project" value="InterPro"/>
</dbReference>
<accession>A0A2P7SMZ3</accession>
<keyword evidence="6 7" id="KW-0472">Membrane</keyword>
<keyword evidence="5 7" id="KW-1133">Transmembrane helix</keyword>
<evidence type="ECO:0000256" key="4">
    <source>
        <dbReference type="ARBA" id="ARBA00022692"/>
    </source>
</evidence>
<keyword evidence="10" id="KW-1185">Reference proteome</keyword>
<dbReference type="PANTHER" id="PTHR43386:SF25">
    <property type="entry name" value="PEPTIDE ABC TRANSPORTER PERMEASE PROTEIN"/>
    <property type="match status" value="1"/>
</dbReference>
<dbReference type="Pfam" id="PF00528">
    <property type="entry name" value="BPD_transp_1"/>
    <property type="match status" value="1"/>
</dbReference>
<comment type="caution">
    <text evidence="9">The sequence shown here is derived from an EMBL/GenBank/DDBJ whole genome shotgun (WGS) entry which is preliminary data.</text>
</comment>
<protein>
    <submittedName>
        <fullName evidence="9">Peptide ABC transporter permease</fullName>
    </submittedName>
</protein>
<evidence type="ECO:0000256" key="7">
    <source>
        <dbReference type="RuleBase" id="RU363032"/>
    </source>
</evidence>
<evidence type="ECO:0000256" key="3">
    <source>
        <dbReference type="ARBA" id="ARBA00022475"/>
    </source>
</evidence>
<feature type="domain" description="ABC transmembrane type-1" evidence="8">
    <location>
        <begin position="86"/>
        <end position="275"/>
    </location>
</feature>
<organism evidence="9 10">
    <name type="scientific">Pseudaminobacter soli</name>
    <name type="common">ex Li et al. 2025</name>
    <dbReference type="NCBI Taxonomy" id="1295366"/>
    <lineage>
        <taxon>Bacteria</taxon>
        <taxon>Pseudomonadati</taxon>
        <taxon>Pseudomonadota</taxon>
        <taxon>Alphaproteobacteria</taxon>
        <taxon>Hyphomicrobiales</taxon>
        <taxon>Phyllobacteriaceae</taxon>
        <taxon>Pseudaminobacter</taxon>
    </lineage>
</organism>
<dbReference type="PROSITE" id="PS50928">
    <property type="entry name" value="ABC_TM1"/>
    <property type="match status" value="1"/>
</dbReference>
<dbReference type="PANTHER" id="PTHR43386">
    <property type="entry name" value="OLIGOPEPTIDE TRANSPORT SYSTEM PERMEASE PROTEIN APPC"/>
    <property type="match status" value="1"/>
</dbReference>
<name>A0A2P7SMZ3_9HYPH</name>
<feature type="transmembrane region" description="Helical" evidence="7">
    <location>
        <begin position="26"/>
        <end position="46"/>
    </location>
</feature>
<gene>
    <name evidence="9" type="ORF">C7I85_01710</name>
</gene>
<keyword evidence="3" id="KW-1003">Cell membrane</keyword>
<evidence type="ECO:0000256" key="2">
    <source>
        <dbReference type="ARBA" id="ARBA00022448"/>
    </source>
</evidence>
<comment type="subcellular location">
    <subcellularLocation>
        <location evidence="1 7">Cell membrane</location>
        <topology evidence="1 7">Multi-pass membrane protein</topology>
    </subcellularLocation>
</comment>
<evidence type="ECO:0000259" key="8">
    <source>
        <dbReference type="PROSITE" id="PS50928"/>
    </source>
</evidence>
<feature type="transmembrane region" description="Helical" evidence="7">
    <location>
        <begin position="251"/>
        <end position="274"/>
    </location>
</feature>
<evidence type="ECO:0000256" key="5">
    <source>
        <dbReference type="ARBA" id="ARBA00022989"/>
    </source>
</evidence>
<evidence type="ECO:0000256" key="1">
    <source>
        <dbReference type="ARBA" id="ARBA00004651"/>
    </source>
</evidence>
<dbReference type="InterPro" id="IPR000515">
    <property type="entry name" value="MetI-like"/>
</dbReference>
<dbReference type="InterPro" id="IPR035906">
    <property type="entry name" value="MetI-like_sf"/>
</dbReference>
<sequence>MTIIADEPVPEPQPGFLALALRNRSFVVGALLTLFIAGMALLSFFWTPYDVTKLVVADRMLPPSSAHWFGTDQFGRDVLSMIMVGARASIAVALVAVVIGMGVGVPLGCWAAARGGIVDEVLMRFNDVVFAFPALVMAILITAIFGPSAINAIIAIGIFNIPVFARVARAGALAIWPREFILAARAAGKGKARITAEHILPNIANLLLVQGTIQFALGVLAEAGLSYVGLGVQPPMPSWGRMLFDAQTRMMVAPTLALFPGLAIVITVLGLNLLGDGISDVIDPKLRRQR</sequence>
<feature type="transmembrane region" description="Helical" evidence="7">
    <location>
        <begin position="125"/>
        <end position="146"/>
    </location>
</feature>
<evidence type="ECO:0000313" key="9">
    <source>
        <dbReference type="EMBL" id="PSJ63864.1"/>
    </source>
</evidence>
<evidence type="ECO:0000313" key="10">
    <source>
        <dbReference type="Proteomes" id="UP000240653"/>
    </source>
</evidence>
<dbReference type="Proteomes" id="UP000240653">
    <property type="component" value="Unassembled WGS sequence"/>
</dbReference>
<dbReference type="RefSeq" id="WP_106722215.1">
    <property type="nucleotide sequence ID" value="NZ_PXYL01000001.1"/>
</dbReference>
<dbReference type="Gene3D" id="1.10.3720.10">
    <property type="entry name" value="MetI-like"/>
    <property type="match status" value="1"/>
</dbReference>
<dbReference type="InterPro" id="IPR050366">
    <property type="entry name" value="BP-dependent_transpt_permease"/>
</dbReference>